<name>A0ABN5W4D3_9STAP</name>
<reference evidence="12 13" key="1">
    <citation type="submission" date="2018-05" db="EMBL/GenBank/DDBJ databases">
        <title>Complete genome sequencing of three human clinical isolates of Staphylococcus caprae reveals virulence factors similar to those of S. epidermidis and S. capitis.</title>
        <authorList>
            <person name="Watanabe S."/>
            <person name="Cui L."/>
        </authorList>
    </citation>
    <scope>NUCLEOTIDE SEQUENCE [LARGE SCALE GENOMIC DNA]</scope>
    <source>
        <strain evidence="12 13">JMUB590</strain>
    </source>
</reference>
<dbReference type="GO" id="GO:0016874">
    <property type="term" value="F:ligase activity"/>
    <property type="evidence" value="ECO:0007669"/>
    <property type="project" value="UniProtKB-KW"/>
</dbReference>
<comment type="subunit">
    <text evidence="2 10">Homodimer.</text>
</comment>
<evidence type="ECO:0000256" key="5">
    <source>
        <dbReference type="ARBA" id="ARBA00022741"/>
    </source>
</evidence>
<evidence type="ECO:0000256" key="6">
    <source>
        <dbReference type="ARBA" id="ARBA00022840"/>
    </source>
</evidence>
<dbReference type="InterPro" id="IPR044140">
    <property type="entry name" value="ProRS_anticodon_short"/>
</dbReference>
<evidence type="ECO:0000259" key="11">
    <source>
        <dbReference type="PROSITE" id="PS50862"/>
    </source>
</evidence>
<dbReference type="Pfam" id="PF00587">
    <property type="entry name" value="tRNA-synt_2b"/>
    <property type="match status" value="1"/>
</dbReference>
<keyword evidence="6 10" id="KW-0067">ATP-binding</keyword>
<dbReference type="InterPro" id="IPR004500">
    <property type="entry name" value="Pro-tRNA-synth_IIa_bac-type"/>
</dbReference>
<dbReference type="InterPro" id="IPR033730">
    <property type="entry name" value="ProRS_core_prok"/>
</dbReference>
<feature type="domain" description="Aminoacyl-transfer RNA synthetases class-II family profile" evidence="11">
    <location>
        <begin position="33"/>
        <end position="464"/>
    </location>
</feature>
<dbReference type="RefSeq" id="WP_002442566.1">
    <property type="nucleotide sequence ID" value="NZ_AP018585.1"/>
</dbReference>
<evidence type="ECO:0000313" key="12">
    <source>
        <dbReference type="EMBL" id="BBD92689.1"/>
    </source>
</evidence>
<dbReference type="Pfam" id="PF03129">
    <property type="entry name" value="HGTP_anticodon"/>
    <property type="match status" value="1"/>
</dbReference>
<evidence type="ECO:0000256" key="8">
    <source>
        <dbReference type="ARBA" id="ARBA00023146"/>
    </source>
</evidence>
<dbReference type="PROSITE" id="PS50862">
    <property type="entry name" value="AA_TRNA_LIGASE_II"/>
    <property type="match status" value="1"/>
</dbReference>
<accession>A0ABN5W4D3</accession>
<dbReference type="PANTHER" id="PTHR42753">
    <property type="entry name" value="MITOCHONDRIAL RIBOSOME PROTEIN L39/PROLYL-TRNA LIGASE FAMILY MEMBER"/>
    <property type="match status" value="1"/>
</dbReference>
<dbReference type="SUPFAM" id="SSF52954">
    <property type="entry name" value="Class II aaRS ABD-related"/>
    <property type="match status" value="1"/>
</dbReference>
<dbReference type="InterPro" id="IPR036621">
    <property type="entry name" value="Anticodon-bd_dom_sf"/>
</dbReference>
<dbReference type="InterPro" id="IPR006195">
    <property type="entry name" value="aa-tRNA-synth_II"/>
</dbReference>
<dbReference type="CDD" id="cd04334">
    <property type="entry name" value="ProRS-INS"/>
    <property type="match status" value="1"/>
</dbReference>
<evidence type="ECO:0000256" key="2">
    <source>
        <dbReference type="ARBA" id="ARBA00011738"/>
    </source>
</evidence>
<dbReference type="InterPro" id="IPR004154">
    <property type="entry name" value="Anticodon-bd"/>
</dbReference>
<evidence type="ECO:0000256" key="10">
    <source>
        <dbReference type="HAMAP-Rule" id="MF_01569"/>
    </source>
</evidence>
<evidence type="ECO:0000256" key="7">
    <source>
        <dbReference type="ARBA" id="ARBA00022917"/>
    </source>
</evidence>
<keyword evidence="7 10" id="KW-0648">Protein biosynthesis</keyword>
<dbReference type="PRINTS" id="PR01046">
    <property type="entry name" value="TRNASYNTHPRO"/>
</dbReference>
<comment type="subcellular location">
    <subcellularLocation>
        <location evidence="1 10">Cytoplasm</location>
    </subcellularLocation>
</comment>
<dbReference type="InterPro" id="IPR050062">
    <property type="entry name" value="Pro-tRNA_synthetase"/>
</dbReference>
<comment type="domain">
    <text evidence="10">Consists of three domains: the N-terminal catalytic domain, the editing domain and the C-terminal anticodon-binding domain.</text>
</comment>
<comment type="function">
    <text evidence="10">Catalyzes the attachment of proline to tRNA(Pro) in a two-step reaction: proline is first activated by ATP to form Pro-AMP and then transferred to the acceptor end of tRNA(Pro). As ProRS can inadvertently accommodate and process non-cognate amino acids such as alanine and cysteine, to avoid such errors it has two additional distinct editing activities against alanine. One activity is designated as 'pretransfer' editing and involves the tRNA(Pro)-independent hydrolysis of activated Ala-AMP. The other activity is designated 'posttransfer' editing and involves deacylation of mischarged Ala-tRNA(Pro). The misacylated Cys-tRNA(Pro) is not edited by ProRS.</text>
</comment>
<keyword evidence="3 10" id="KW-0963">Cytoplasm</keyword>
<dbReference type="InterPro" id="IPR002314">
    <property type="entry name" value="aa-tRNA-synt_IIb"/>
</dbReference>
<dbReference type="NCBIfam" id="TIGR00409">
    <property type="entry name" value="proS_fam_II"/>
    <property type="match status" value="1"/>
</dbReference>
<evidence type="ECO:0000256" key="9">
    <source>
        <dbReference type="ARBA" id="ARBA00047671"/>
    </source>
</evidence>
<dbReference type="EC" id="6.1.1.15" evidence="10"/>
<dbReference type="InterPro" id="IPR002316">
    <property type="entry name" value="Pro-tRNA-ligase_IIa"/>
</dbReference>
<dbReference type="Pfam" id="PF04073">
    <property type="entry name" value="tRNA_edit"/>
    <property type="match status" value="1"/>
</dbReference>
<proteinExistence type="inferred from homology"/>
<sequence>MKQSKVFIPTMREVPAEAEALSHRLLLKAGLIKQSTSGIYSYLPLATRVLNNISKIVREEMESIDAVEILMPALQQAELWEESGRWGAYGPELMRLKDRNGREFALGPTHEEVVTSLVRDELKSYKRLPLTLFQIQSKFRDEKRPRFGLLRGREFIMKDAYSFHADEASLDATYQDMYNAYSRIFKRVGINARPVVADSGAIGGNHTHEFMALSEIGEDTIVYSNESEYAANIEKAEVVYHPSKKHTETAELTKIETPHVKTAQELADFLNRPLDEIVKTMIFKVDGEFIMVLIRGHHELNDVKLKSFFGTDHVEMATQDEIVNLVGANPGSLGPIHNKEIKIYADNYVQDLNNLVVGANEDGYHYVNANVGRDFEIDQYGDFRFILEGEMLSDGSGEAQFAEGIEVGQVFKLGTKYSEAMNATFLDNQGKAQPLIMGCYGIGISRTLSAIVEQNNDENGIIWPKSVTPFELHLITINPKKDEQRELGNQLYSQLNGRYDVLYDDRQERAGVKFNDADLIGLPLRVVVGKRAGEGIVEVKQRLNGESEDVHIDDLENYLKSLYENLK</sequence>
<keyword evidence="8 10" id="KW-0030">Aminoacyl-tRNA synthetase</keyword>
<evidence type="ECO:0000256" key="4">
    <source>
        <dbReference type="ARBA" id="ARBA00022598"/>
    </source>
</evidence>
<evidence type="ECO:0000256" key="1">
    <source>
        <dbReference type="ARBA" id="ARBA00004496"/>
    </source>
</evidence>
<keyword evidence="5 10" id="KW-0547">Nucleotide-binding</keyword>
<dbReference type="SUPFAM" id="SSF55681">
    <property type="entry name" value="Class II aaRS and biotin synthetases"/>
    <property type="match status" value="1"/>
</dbReference>
<dbReference type="EMBL" id="AP018586">
    <property type="protein sequence ID" value="BBD92689.1"/>
    <property type="molecule type" value="Genomic_DNA"/>
</dbReference>
<dbReference type="GeneID" id="58051386"/>
<comment type="catalytic activity">
    <reaction evidence="9 10">
        <text>tRNA(Pro) + L-proline + ATP = L-prolyl-tRNA(Pro) + AMP + diphosphate</text>
        <dbReference type="Rhea" id="RHEA:14305"/>
        <dbReference type="Rhea" id="RHEA-COMP:9700"/>
        <dbReference type="Rhea" id="RHEA-COMP:9702"/>
        <dbReference type="ChEBI" id="CHEBI:30616"/>
        <dbReference type="ChEBI" id="CHEBI:33019"/>
        <dbReference type="ChEBI" id="CHEBI:60039"/>
        <dbReference type="ChEBI" id="CHEBI:78442"/>
        <dbReference type="ChEBI" id="CHEBI:78532"/>
        <dbReference type="ChEBI" id="CHEBI:456215"/>
        <dbReference type="EC" id="6.1.1.15"/>
    </reaction>
</comment>
<dbReference type="CDD" id="cd00779">
    <property type="entry name" value="ProRS_core_prok"/>
    <property type="match status" value="1"/>
</dbReference>
<organism evidence="12 13">
    <name type="scientific">Staphylococcus caprae</name>
    <dbReference type="NCBI Taxonomy" id="29380"/>
    <lineage>
        <taxon>Bacteria</taxon>
        <taxon>Bacillati</taxon>
        <taxon>Bacillota</taxon>
        <taxon>Bacilli</taxon>
        <taxon>Bacillales</taxon>
        <taxon>Staphylococcaceae</taxon>
        <taxon>Staphylococcus</taxon>
    </lineage>
</organism>
<evidence type="ECO:0000256" key="3">
    <source>
        <dbReference type="ARBA" id="ARBA00022490"/>
    </source>
</evidence>
<dbReference type="InterPro" id="IPR036754">
    <property type="entry name" value="YbaK/aa-tRNA-synt-asso_dom_sf"/>
</dbReference>
<dbReference type="InterPro" id="IPR007214">
    <property type="entry name" value="YbaK/aa-tRNA-synth-assoc-dom"/>
</dbReference>
<dbReference type="NCBIfam" id="NF006625">
    <property type="entry name" value="PRK09194.1"/>
    <property type="match status" value="1"/>
</dbReference>
<dbReference type="InterPro" id="IPR045864">
    <property type="entry name" value="aa-tRNA-synth_II/BPL/LPL"/>
</dbReference>
<dbReference type="SUPFAM" id="SSF55826">
    <property type="entry name" value="YbaK/ProRS associated domain"/>
    <property type="match status" value="1"/>
</dbReference>
<dbReference type="Gene3D" id="3.30.930.10">
    <property type="entry name" value="Bira Bifunctional Protein, Domain 2"/>
    <property type="match status" value="2"/>
</dbReference>
<keyword evidence="13" id="KW-1185">Reference proteome</keyword>
<dbReference type="InterPro" id="IPR023717">
    <property type="entry name" value="Pro-tRNA-Synthase_IIa_type1"/>
</dbReference>
<dbReference type="CDD" id="cd00861">
    <property type="entry name" value="ProRS_anticodon_short"/>
    <property type="match status" value="1"/>
</dbReference>
<comment type="similarity">
    <text evidence="10">Belongs to the class-II aminoacyl-tRNA synthetase family. ProS type 1 subfamily.</text>
</comment>
<keyword evidence="4 10" id="KW-0436">Ligase</keyword>
<dbReference type="Gene3D" id="3.40.50.800">
    <property type="entry name" value="Anticodon-binding domain"/>
    <property type="match status" value="1"/>
</dbReference>
<gene>
    <name evidence="10 12" type="primary">proS</name>
    <name evidence="12" type="ORF">JMUB590_1631</name>
</gene>
<dbReference type="PANTHER" id="PTHR42753:SF2">
    <property type="entry name" value="PROLINE--TRNA LIGASE"/>
    <property type="match status" value="1"/>
</dbReference>
<evidence type="ECO:0000313" key="13">
    <source>
        <dbReference type="Proteomes" id="UP000274772"/>
    </source>
</evidence>
<dbReference type="HAMAP" id="MF_01569">
    <property type="entry name" value="Pro_tRNA_synth_type1"/>
    <property type="match status" value="1"/>
</dbReference>
<protein>
    <recommendedName>
        <fullName evidence="10">Proline--tRNA ligase</fullName>
        <ecNumber evidence="10">6.1.1.15</ecNumber>
    </recommendedName>
    <alternativeName>
        <fullName evidence="10">Prolyl-tRNA synthetase</fullName>
        <shortName evidence="10">ProRS</shortName>
    </alternativeName>
</protein>
<dbReference type="Proteomes" id="UP000274772">
    <property type="component" value="Chromosome"/>
</dbReference>